<evidence type="ECO:0000256" key="2">
    <source>
        <dbReference type="PIRSR" id="PIRSR603782-1"/>
    </source>
</evidence>
<dbReference type="SUPFAM" id="SSF52833">
    <property type="entry name" value="Thioredoxin-like"/>
    <property type="match status" value="1"/>
</dbReference>
<dbReference type="CDD" id="cd02968">
    <property type="entry name" value="SCO"/>
    <property type="match status" value="1"/>
</dbReference>
<organism evidence="4 5">
    <name type="scientific">Kangiella geojedonensis</name>
    <dbReference type="NCBI Taxonomy" id="914150"/>
    <lineage>
        <taxon>Bacteria</taxon>
        <taxon>Pseudomonadati</taxon>
        <taxon>Pseudomonadota</taxon>
        <taxon>Gammaproteobacteria</taxon>
        <taxon>Kangiellales</taxon>
        <taxon>Kangiellaceae</taxon>
        <taxon>Kangiella</taxon>
    </lineage>
</organism>
<dbReference type="Pfam" id="PF02630">
    <property type="entry name" value="SCO1-SenC"/>
    <property type="match status" value="1"/>
</dbReference>
<feature type="binding site" evidence="2">
    <location>
        <position position="80"/>
    </location>
    <ligand>
        <name>Cu cation</name>
        <dbReference type="ChEBI" id="CHEBI:23378"/>
    </ligand>
</feature>
<evidence type="ECO:0000313" key="4">
    <source>
        <dbReference type="EMBL" id="AKE51236.1"/>
    </source>
</evidence>
<comment type="similarity">
    <text evidence="1">Belongs to the SCO1/2 family.</text>
</comment>
<dbReference type="STRING" id="914150.TQ33_0247"/>
<feature type="binding site" evidence="2">
    <location>
        <position position="84"/>
    </location>
    <ligand>
        <name>Cu cation</name>
        <dbReference type="ChEBI" id="CHEBI:23378"/>
    </ligand>
</feature>
<feature type="binding site" evidence="2">
    <location>
        <position position="171"/>
    </location>
    <ligand>
        <name>Cu cation</name>
        <dbReference type="ChEBI" id="CHEBI:23378"/>
    </ligand>
</feature>
<evidence type="ECO:0000313" key="5">
    <source>
        <dbReference type="Proteomes" id="UP000034071"/>
    </source>
</evidence>
<gene>
    <name evidence="4" type="ORF">TQ33_0247</name>
</gene>
<dbReference type="PANTHER" id="PTHR12151">
    <property type="entry name" value="ELECTRON TRANSPORT PROTIN SCO1/SENC FAMILY MEMBER"/>
    <property type="match status" value="1"/>
</dbReference>
<dbReference type="PATRIC" id="fig|914150.5.peg.253"/>
<evidence type="ECO:0000256" key="1">
    <source>
        <dbReference type="ARBA" id="ARBA00010996"/>
    </source>
</evidence>
<feature type="disulfide bond" description="Redox-active" evidence="3">
    <location>
        <begin position="80"/>
        <end position="84"/>
    </location>
</feature>
<dbReference type="KEGG" id="kge:TQ33_0247"/>
<dbReference type="Proteomes" id="UP000034071">
    <property type="component" value="Chromosome"/>
</dbReference>
<proteinExistence type="inferred from homology"/>
<accession>A0A0F6RBK9</accession>
<dbReference type="OrthoDB" id="9790194at2"/>
<reference evidence="4 5" key="1">
    <citation type="submission" date="2015-02" db="EMBL/GenBank/DDBJ databases">
        <title>Complete genome sequence of Kangiella geojedonensis strain YCS-5T.</title>
        <authorList>
            <person name="Kim K.M."/>
        </authorList>
    </citation>
    <scope>NUCLEOTIDE SEQUENCE [LARGE SCALE GENOMIC DNA]</scope>
    <source>
        <strain evidence="4 5">YCS-5</strain>
    </source>
</reference>
<sequence>MKKQIGSARLIIILVALLSLVAGVLSYQMLFADKRMEIIRTFDQPRSVAPFEGKTHDGNDFSEHDFLGQWSIVFFGFTTCPDVCPTALSNINGMMKNIDQEYLKDTQVIMVSVDPERDTLEKLNQYVPAFNKDFIGINAGLKETQKLTKSIGVSFFKVPGHDDPDNYLVEHTARWFVIDPLGRRYAYISPDQTPKHKDLIQTVSEDYNILRDKAADIHAAGQ</sequence>
<dbReference type="RefSeq" id="WP_046562215.1">
    <property type="nucleotide sequence ID" value="NZ_CP010975.1"/>
</dbReference>
<dbReference type="InterPro" id="IPR003782">
    <property type="entry name" value="SCO1/SenC"/>
</dbReference>
<dbReference type="InterPro" id="IPR036249">
    <property type="entry name" value="Thioredoxin-like_sf"/>
</dbReference>
<dbReference type="PANTHER" id="PTHR12151:SF25">
    <property type="entry name" value="LINALOOL DEHYDRATASE_ISOMERASE DOMAIN-CONTAINING PROTEIN"/>
    <property type="match status" value="1"/>
</dbReference>
<keyword evidence="2" id="KW-0479">Metal-binding</keyword>
<dbReference type="GO" id="GO:0046872">
    <property type="term" value="F:metal ion binding"/>
    <property type="evidence" value="ECO:0007669"/>
    <property type="project" value="UniProtKB-KW"/>
</dbReference>
<dbReference type="Gene3D" id="3.40.30.10">
    <property type="entry name" value="Glutaredoxin"/>
    <property type="match status" value="1"/>
</dbReference>
<dbReference type="HOGENOM" id="CLU_050131_0_3_6"/>
<keyword evidence="3" id="KW-1015">Disulfide bond</keyword>
<protein>
    <submittedName>
        <fullName evidence="4">Electron transport protein SCO1/SenC</fullName>
    </submittedName>
</protein>
<dbReference type="FunFam" id="3.40.30.10:FF:000013">
    <property type="entry name" value="Blast:Protein SCO1 homolog, mitochondrial"/>
    <property type="match status" value="1"/>
</dbReference>
<dbReference type="EMBL" id="CP010975">
    <property type="protein sequence ID" value="AKE51236.1"/>
    <property type="molecule type" value="Genomic_DNA"/>
</dbReference>
<dbReference type="AlphaFoldDB" id="A0A0F6RBK9"/>
<keyword evidence="5" id="KW-1185">Reference proteome</keyword>
<evidence type="ECO:0000256" key="3">
    <source>
        <dbReference type="PIRSR" id="PIRSR603782-2"/>
    </source>
</evidence>
<name>A0A0F6RBK9_9GAMM</name>
<keyword evidence="2" id="KW-0186">Copper</keyword>